<dbReference type="RefSeq" id="WP_059261751.1">
    <property type="nucleotide sequence ID" value="NZ_KQ948351.1"/>
</dbReference>
<dbReference type="PROSITE" id="PS51257">
    <property type="entry name" value="PROKAR_LIPOPROTEIN"/>
    <property type="match status" value="1"/>
</dbReference>
<evidence type="ECO:0000313" key="1">
    <source>
        <dbReference type="EMBL" id="KUN32540.1"/>
    </source>
</evidence>
<gene>
    <name evidence="1" type="ORF">AQJ11_03160</name>
</gene>
<evidence type="ECO:0000313" key="2">
    <source>
        <dbReference type="Proteomes" id="UP000053398"/>
    </source>
</evidence>
<reference evidence="1 2" key="1">
    <citation type="submission" date="2015-10" db="EMBL/GenBank/DDBJ databases">
        <title>Draft genome sequence of Streptomyces corchorusii DSM 40340, type strain for the species Streptomyces corchorusii.</title>
        <authorList>
            <person name="Ruckert C."/>
            <person name="Winkler A."/>
            <person name="Kalinowski J."/>
            <person name="Kampfer P."/>
            <person name="Glaeser S."/>
        </authorList>
    </citation>
    <scope>NUCLEOTIDE SEQUENCE [LARGE SCALE GENOMIC DNA]</scope>
    <source>
        <strain evidence="1 2">DSM 40340</strain>
    </source>
</reference>
<keyword evidence="2" id="KW-1185">Reference proteome</keyword>
<accession>A0A101QMA3</accession>
<dbReference type="AlphaFoldDB" id="A0A101QMA3"/>
<dbReference type="EMBL" id="LMWP01000002">
    <property type="protein sequence ID" value="KUN32540.1"/>
    <property type="molecule type" value="Genomic_DNA"/>
</dbReference>
<organism evidence="1 2">
    <name type="scientific">Streptomyces corchorusii</name>
    <name type="common">Streptomyces chibaensis</name>
    <dbReference type="NCBI Taxonomy" id="1903"/>
    <lineage>
        <taxon>Bacteria</taxon>
        <taxon>Bacillati</taxon>
        <taxon>Actinomycetota</taxon>
        <taxon>Actinomycetes</taxon>
        <taxon>Kitasatosporales</taxon>
        <taxon>Streptomycetaceae</taxon>
        <taxon>Streptomyces</taxon>
    </lineage>
</organism>
<proteinExistence type="predicted"/>
<sequence>MPAAGLRKRVDPIPGNPSPYGILGGCVEIVDVPDVHELLGTEWMPLSCAAAHDWEWCPDGSTTPGPATKTFERPGVCTAAPITIYAGVTCGTIGWPYDEAVQHARETLRMGEQRALEEWFMRDVLCDMAVDLTPGAAVPVAQGVAALEGWLAETYGGQGLLHVPAAAAALMGCCNVVTRTRDDRCPETLMGNGVIFGAGYALNVGGQDCTQAPDGEAWLYITGPIRVRREAPEIVPGTDAESFRITTNDRFVLAERSFVVEVACCEAAAIRVSLCPC</sequence>
<name>A0A101QMA3_STRCK</name>
<comment type="caution">
    <text evidence="1">The sequence shown here is derived from an EMBL/GenBank/DDBJ whole genome shotgun (WGS) entry which is preliminary data.</text>
</comment>
<dbReference type="Proteomes" id="UP000053398">
    <property type="component" value="Unassembled WGS sequence"/>
</dbReference>
<protein>
    <submittedName>
        <fullName evidence="1">Uncharacterized protein</fullName>
    </submittedName>
</protein>